<dbReference type="PANTHER" id="PTHR38658:SF1">
    <property type="entry name" value="OXPP CYCLE PROTEIN OPCA-RELATED"/>
    <property type="match status" value="1"/>
</dbReference>
<dbReference type="InterPro" id="IPR002477">
    <property type="entry name" value="Peptidoglycan-bd-like"/>
</dbReference>
<dbReference type="Proteomes" id="UP000185557">
    <property type="component" value="Unassembled WGS sequence"/>
</dbReference>
<protein>
    <submittedName>
        <fullName evidence="4">Glucose-6-phosphate dehydrogenase assembly protein OpcA</fullName>
    </submittedName>
</protein>
<dbReference type="OrthoDB" id="128564at2"/>
<accession>A0A1U7J8M3</accession>
<dbReference type="NCBIfam" id="TIGR00534">
    <property type="entry name" value="OpcA"/>
    <property type="match status" value="1"/>
</dbReference>
<evidence type="ECO:0000259" key="2">
    <source>
        <dbReference type="Pfam" id="PF10128"/>
    </source>
</evidence>
<evidence type="ECO:0000259" key="3">
    <source>
        <dbReference type="Pfam" id="PF20171"/>
    </source>
</evidence>
<gene>
    <name evidence="4" type="ORF">NIES30_07025</name>
</gene>
<feature type="domain" description="Glucose-6-phosphate dehydrogenase assembly protein OpcA N-terminal" evidence="2">
    <location>
        <begin position="131"/>
        <end position="248"/>
    </location>
</feature>
<dbReference type="RefSeq" id="WP_073607693.1">
    <property type="nucleotide sequence ID" value="NZ_MRCG01000003.1"/>
</dbReference>
<evidence type="ECO:0000259" key="1">
    <source>
        <dbReference type="Pfam" id="PF01471"/>
    </source>
</evidence>
<dbReference type="InterPro" id="IPR004555">
    <property type="entry name" value="G6PDH_assembly_OpcA"/>
</dbReference>
<organism evidence="4 5">
    <name type="scientific">Phormidium tenue NIES-30</name>
    <dbReference type="NCBI Taxonomy" id="549789"/>
    <lineage>
        <taxon>Bacteria</taxon>
        <taxon>Bacillati</taxon>
        <taxon>Cyanobacteriota</taxon>
        <taxon>Cyanophyceae</taxon>
        <taxon>Oscillatoriophycideae</taxon>
        <taxon>Oscillatoriales</taxon>
        <taxon>Oscillatoriaceae</taxon>
        <taxon>Phormidium</taxon>
    </lineage>
</organism>
<name>A0A1U7J8M3_9CYAN</name>
<feature type="domain" description="Glucose-6-phosphate dehydrogenase assembly protein OpcA C-terminal" evidence="3">
    <location>
        <begin position="255"/>
        <end position="432"/>
    </location>
</feature>
<proteinExistence type="predicted"/>
<dbReference type="EMBL" id="MRCG01000003">
    <property type="protein sequence ID" value="OKH49585.1"/>
    <property type="molecule type" value="Genomic_DNA"/>
</dbReference>
<dbReference type="STRING" id="549789.NIES30_07025"/>
<dbReference type="InterPro" id="IPR036366">
    <property type="entry name" value="PGBDSf"/>
</dbReference>
<dbReference type="PANTHER" id="PTHR38658">
    <property type="entry name" value="OXPP CYCLE PROTEIN OPCA-RELATED"/>
    <property type="match status" value="1"/>
</dbReference>
<dbReference type="InterPro" id="IPR046801">
    <property type="entry name" value="OpcA_G6PD_N"/>
</dbReference>
<dbReference type="Pfam" id="PF20171">
    <property type="entry name" value="OpcA_G6PD_C"/>
    <property type="match status" value="1"/>
</dbReference>
<dbReference type="Pfam" id="PF01471">
    <property type="entry name" value="PG_binding_1"/>
    <property type="match status" value="1"/>
</dbReference>
<dbReference type="Gene3D" id="1.10.101.10">
    <property type="entry name" value="PGBD-like superfamily/PGBD"/>
    <property type="match status" value="1"/>
</dbReference>
<dbReference type="AlphaFoldDB" id="A0A1U7J8M3"/>
<evidence type="ECO:0000313" key="4">
    <source>
        <dbReference type="EMBL" id="OKH49585.1"/>
    </source>
</evidence>
<sequence>MTTTPIVALQKPKDISLDEIESELHSIWRQQDSGMTAPMATRATTFTMVIYEPEEVQQILAALGFYTGFIDSSHGSQTREAIRQAQMAYDLRVTGRVDPPTLARLRQEYAQLSEAQKQYSNLDQRGFSLSESISAHNPCRIISLCPTFGEDTGVTAQVSVYCPVQKKGTGNLVCCEYINLRGTKAALGRVSDLIASLILPELPKFVWWKATPSPEQLIFQNLAKSSNCIIVDSSYFSDAEAELQKMQELIETDTYIADLNWHRLAPWQELTAAAFDPPERRESLVDVDRISIDYEQGNAAQALLYLGWFASRLGWQPINYVEEGGIYNIKKIYFKGTNGLDIEAELAGIPVADSGEVVGDLTGLRLASTDRNANCCTILCSETTGCMRMEAGGGAQACQVEQVTALSDQKADFMLGQQLQRWGEDVLYEESLAMVAKIMTLLAR</sequence>
<dbReference type="SUPFAM" id="SSF47090">
    <property type="entry name" value="PGBD-like"/>
    <property type="match status" value="1"/>
</dbReference>
<dbReference type="InterPro" id="IPR046802">
    <property type="entry name" value="OpcA_G6PD_C"/>
</dbReference>
<comment type="caution">
    <text evidence="4">The sequence shown here is derived from an EMBL/GenBank/DDBJ whole genome shotgun (WGS) entry which is preliminary data.</text>
</comment>
<dbReference type="Pfam" id="PF10128">
    <property type="entry name" value="OpcA_G6PD_assem"/>
    <property type="match status" value="1"/>
</dbReference>
<reference evidence="4 5" key="1">
    <citation type="submission" date="2016-11" db="EMBL/GenBank/DDBJ databases">
        <title>Draft Genome Sequences of Nine Cyanobacterial Strains from Diverse Habitats.</title>
        <authorList>
            <person name="Zhu T."/>
            <person name="Hou S."/>
            <person name="Lu X."/>
            <person name="Hess W.R."/>
        </authorList>
    </citation>
    <scope>NUCLEOTIDE SEQUENCE [LARGE SCALE GENOMIC DNA]</scope>
    <source>
        <strain evidence="4 5">NIES-30</strain>
    </source>
</reference>
<dbReference type="InterPro" id="IPR036365">
    <property type="entry name" value="PGBD-like_sf"/>
</dbReference>
<evidence type="ECO:0000313" key="5">
    <source>
        <dbReference type="Proteomes" id="UP000185557"/>
    </source>
</evidence>
<keyword evidence="5" id="KW-1185">Reference proteome</keyword>
<feature type="domain" description="Peptidoglycan binding-like" evidence="1">
    <location>
        <begin position="54"/>
        <end position="105"/>
    </location>
</feature>